<protein>
    <submittedName>
        <fullName evidence="2">ParA family protein</fullName>
    </submittedName>
</protein>
<dbReference type="SUPFAM" id="SSF52540">
    <property type="entry name" value="P-loop containing nucleoside triphosphate hydrolases"/>
    <property type="match status" value="1"/>
</dbReference>
<keyword evidence="3" id="KW-1185">Reference proteome</keyword>
<dbReference type="Gene3D" id="3.40.50.300">
    <property type="entry name" value="P-loop containing nucleotide triphosphate hydrolases"/>
    <property type="match status" value="1"/>
</dbReference>
<dbReference type="EMBL" id="SDHW01000001">
    <property type="protein sequence ID" value="RXK62403.1"/>
    <property type="molecule type" value="Genomic_DNA"/>
</dbReference>
<dbReference type="InterPro" id="IPR050678">
    <property type="entry name" value="DNA_Partitioning_ATPase"/>
</dbReference>
<proteinExistence type="predicted"/>
<dbReference type="Pfam" id="PF13614">
    <property type="entry name" value="AAA_31"/>
    <property type="match status" value="1"/>
</dbReference>
<dbReference type="AlphaFoldDB" id="A0A4Q1CMW2"/>
<dbReference type="PANTHER" id="PTHR13696:SF52">
    <property type="entry name" value="PARA FAMILY PROTEIN CT_582"/>
    <property type="match status" value="1"/>
</dbReference>
<dbReference type="OrthoDB" id="9815116at2"/>
<dbReference type="FunFam" id="3.40.50.300:FF:000285">
    <property type="entry name" value="Sporulation initiation inhibitor Soj"/>
    <property type="match status" value="1"/>
</dbReference>
<accession>A0A4Q1CMW2</accession>
<feature type="domain" description="AAA" evidence="1">
    <location>
        <begin position="3"/>
        <end position="178"/>
    </location>
</feature>
<dbReference type="PANTHER" id="PTHR13696">
    <property type="entry name" value="P-LOOP CONTAINING NUCLEOSIDE TRIPHOSPHATE HYDROLASE"/>
    <property type="match status" value="1"/>
</dbReference>
<evidence type="ECO:0000313" key="2">
    <source>
        <dbReference type="EMBL" id="RXK62403.1"/>
    </source>
</evidence>
<dbReference type="InterPro" id="IPR025669">
    <property type="entry name" value="AAA_dom"/>
</dbReference>
<organism evidence="2 3">
    <name type="scientific">Lacibacter luteus</name>
    <dbReference type="NCBI Taxonomy" id="2508719"/>
    <lineage>
        <taxon>Bacteria</taxon>
        <taxon>Pseudomonadati</taxon>
        <taxon>Bacteroidota</taxon>
        <taxon>Chitinophagia</taxon>
        <taxon>Chitinophagales</taxon>
        <taxon>Chitinophagaceae</taxon>
        <taxon>Lacibacter</taxon>
    </lineage>
</organism>
<dbReference type="RefSeq" id="WP_129129774.1">
    <property type="nucleotide sequence ID" value="NZ_SDHW01000001.1"/>
</dbReference>
<sequence length="276" mass="30447">MGRIIGIANQKGGVGKTTTAINLAASFAVLEYKTLLIDADPQANSTTGVGFDLHNIQQSLYDCFVNGANAKDVVLKSEIPNLDLIPSHIDLVGAEIEMINQPNRESVLKQLLEQIKPEYDFIIIDCSPSLGLITVNALTAADSVVVPVQTEFFALEGLGKLLNTIKIVQSRLNPQLVIEGILMTMYDGRLRLCNQVVSEVRRHFEGIVFDSIIHRNTRLSEAPSFGKPVILYDSESKGAVNYLNLAKEILQRNNLTKIKQEDKIIEVDEEEEADSL</sequence>
<evidence type="ECO:0000259" key="1">
    <source>
        <dbReference type="Pfam" id="PF13614"/>
    </source>
</evidence>
<dbReference type="CDD" id="cd02042">
    <property type="entry name" value="ParAB_family"/>
    <property type="match status" value="1"/>
</dbReference>
<gene>
    <name evidence="2" type="ORF">ESA94_05180</name>
</gene>
<dbReference type="Proteomes" id="UP000290204">
    <property type="component" value="Unassembled WGS sequence"/>
</dbReference>
<dbReference type="InterPro" id="IPR027417">
    <property type="entry name" value="P-loop_NTPase"/>
</dbReference>
<reference evidence="2 3" key="1">
    <citation type="submission" date="2019-01" db="EMBL/GenBank/DDBJ databases">
        <title>Lacibacter sp. strain TTM-7.</title>
        <authorList>
            <person name="Chen W.-M."/>
        </authorList>
    </citation>
    <scope>NUCLEOTIDE SEQUENCE [LARGE SCALE GENOMIC DNA]</scope>
    <source>
        <strain evidence="2 3">TTM-7</strain>
    </source>
</reference>
<comment type="caution">
    <text evidence="2">The sequence shown here is derived from an EMBL/GenBank/DDBJ whole genome shotgun (WGS) entry which is preliminary data.</text>
</comment>
<name>A0A4Q1CMW2_9BACT</name>
<evidence type="ECO:0000313" key="3">
    <source>
        <dbReference type="Proteomes" id="UP000290204"/>
    </source>
</evidence>